<accession>A0ABD5TD79</accession>
<dbReference type="Proteomes" id="UP001596443">
    <property type="component" value="Unassembled WGS sequence"/>
</dbReference>
<dbReference type="EMBL" id="JBHSWX010000012">
    <property type="protein sequence ID" value="MFC6787278.1"/>
    <property type="molecule type" value="Genomic_DNA"/>
</dbReference>
<proteinExistence type="predicted"/>
<name>A0ABD5TD79_9EURY</name>
<evidence type="ECO:0000313" key="2">
    <source>
        <dbReference type="Proteomes" id="UP001596443"/>
    </source>
</evidence>
<keyword evidence="2" id="KW-1185">Reference proteome</keyword>
<protein>
    <recommendedName>
        <fullName evidence="3">Rubredoxin-like domain-containing protein</fullName>
    </recommendedName>
</protein>
<dbReference type="GeneID" id="81210393"/>
<reference evidence="1 2" key="1">
    <citation type="journal article" date="2019" name="Int. J. Syst. Evol. Microbiol.">
        <title>The Global Catalogue of Microorganisms (GCM) 10K type strain sequencing project: providing services to taxonomists for standard genome sequencing and annotation.</title>
        <authorList>
            <consortium name="The Broad Institute Genomics Platform"/>
            <consortium name="The Broad Institute Genome Sequencing Center for Infectious Disease"/>
            <person name="Wu L."/>
            <person name="Ma J."/>
        </authorList>
    </citation>
    <scope>NUCLEOTIDE SEQUENCE [LARGE SCALE GENOMIC DNA]</scope>
    <source>
        <strain evidence="1 2">SYNS20</strain>
    </source>
</reference>
<organism evidence="1 2">
    <name type="scientific">Halobaculum halobium</name>
    <dbReference type="NCBI Taxonomy" id="3032281"/>
    <lineage>
        <taxon>Archaea</taxon>
        <taxon>Methanobacteriati</taxon>
        <taxon>Methanobacteriota</taxon>
        <taxon>Stenosarchaea group</taxon>
        <taxon>Halobacteria</taxon>
        <taxon>Halobacteriales</taxon>
        <taxon>Haloferacaceae</taxon>
        <taxon>Halobaculum</taxon>
    </lineage>
</organism>
<evidence type="ECO:0008006" key="3">
    <source>
        <dbReference type="Google" id="ProtNLM"/>
    </source>
</evidence>
<dbReference type="AlphaFoldDB" id="A0ABD5TD79"/>
<evidence type="ECO:0000313" key="1">
    <source>
        <dbReference type="EMBL" id="MFC6787278.1"/>
    </source>
</evidence>
<dbReference type="RefSeq" id="WP_284061451.1">
    <property type="nucleotide sequence ID" value="NZ_CP126158.1"/>
</dbReference>
<sequence length="60" mass="6481">MLGIRYFSCDRCGLVHSDLDEPARCARCASDGFTPVTADRGRDESSADAAYFAGSMIDDD</sequence>
<comment type="caution">
    <text evidence="1">The sequence shown here is derived from an EMBL/GenBank/DDBJ whole genome shotgun (WGS) entry which is preliminary data.</text>
</comment>
<gene>
    <name evidence="1" type="ORF">ACFQFD_15110</name>
</gene>